<feature type="transmembrane region" description="Helical" evidence="2">
    <location>
        <begin position="534"/>
        <end position="554"/>
    </location>
</feature>
<organism evidence="3 4">
    <name type="scientific">Candidatus Microsaccharimonas sossegonensis</name>
    <dbReference type="NCBI Taxonomy" id="2506948"/>
    <lineage>
        <taxon>Bacteria</taxon>
        <taxon>Candidatus Saccharimonadota</taxon>
        <taxon>Candidatus Saccharimonadia</taxon>
        <taxon>Candidatus Saccharimonadales</taxon>
        <taxon>Candidatus Saccharimonadaceae</taxon>
        <taxon>Candidatus Microsaccharimonas</taxon>
    </lineage>
</organism>
<dbReference type="AlphaFoldDB" id="A0A4Q0AGU3"/>
<evidence type="ECO:0000313" key="4">
    <source>
        <dbReference type="Proteomes" id="UP000289257"/>
    </source>
</evidence>
<protein>
    <recommendedName>
        <fullName evidence="5">TrbL/VirB6 plasmid conjugal transfer protein</fullName>
    </recommendedName>
</protein>
<accession>A0A4Q0AGU3</accession>
<keyword evidence="2" id="KW-0472">Membrane</keyword>
<feature type="region of interest" description="Disordered" evidence="1">
    <location>
        <begin position="858"/>
        <end position="885"/>
    </location>
</feature>
<proteinExistence type="predicted"/>
<dbReference type="Proteomes" id="UP000289257">
    <property type="component" value="Unassembled WGS sequence"/>
</dbReference>
<keyword evidence="2" id="KW-1133">Transmembrane helix</keyword>
<reference evidence="3" key="1">
    <citation type="submission" date="2019-01" db="EMBL/GenBank/DDBJ databases">
        <title>Genomic signatures and co-occurrence patterns of the ultra-small Saccharimodia (Patescibacteria phylum) suggest a symbiotic lifestyle.</title>
        <authorList>
            <person name="Lemos L."/>
            <person name="Medeiros J."/>
            <person name="Andreote F."/>
            <person name="Fernandes G."/>
            <person name="Varani A."/>
            <person name="Oliveira G."/>
            <person name="Pylro V."/>
        </authorList>
    </citation>
    <scope>NUCLEOTIDE SEQUENCE [LARGE SCALE GENOMIC DNA]</scope>
    <source>
        <strain evidence="3">AMD02</strain>
    </source>
</reference>
<comment type="caution">
    <text evidence="3">The sequence shown here is derived from an EMBL/GenBank/DDBJ whole genome shotgun (WGS) entry which is preliminary data.</text>
</comment>
<feature type="transmembrane region" description="Helical" evidence="2">
    <location>
        <begin position="433"/>
        <end position="456"/>
    </location>
</feature>
<feature type="transmembrane region" description="Helical" evidence="2">
    <location>
        <begin position="476"/>
        <end position="494"/>
    </location>
</feature>
<feature type="compositionally biased region" description="Polar residues" evidence="1">
    <location>
        <begin position="858"/>
        <end position="870"/>
    </location>
</feature>
<evidence type="ECO:0000256" key="1">
    <source>
        <dbReference type="SAM" id="MobiDB-lite"/>
    </source>
</evidence>
<keyword evidence="2" id="KW-0812">Transmembrane</keyword>
<dbReference type="InterPro" id="IPR045782">
    <property type="entry name" value="TrbL_3"/>
</dbReference>
<feature type="transmembrane region" description="Helical" evidence="2">
    <location>
        <begin position="583"/>
        <end position="601"/>
    </location>
</feature>
<evidence type="ECO:0000313" key="3">
    <source>
        <dbReference type="EMBL" id="RWZ78372.1"/>
    </source>
</evidence>
<evidence type="ECO:0008006" key="5">
    <source>
        <dbReference type="Google" id="ProtNLM"/>
    </source>
</evidence>
<gene>
    <name evidence="3" type="ORF">EOT05_01240</name>
</gene>
<name>A0A4Q0AGU3_9BACT</name>
<feature type="transmembrane region" description="Helical" evidence="2">
    <location>
        <begin position="613"/>
        <end position="633"/>
    </location>
</feature>
<feature type="transmembrane region" description="Helical" evidence="2">
    <location>
        <begin position="653"/>
        <end position="676"/>
    </location>
</feature>
<dbReference type="Pfam" id="PF19590">
    <property type="entry name" value="TrbL_3"/>
    <property type="match status" value="1"/>
</dbReference>
<feature type="transmembrane region" description="Helical" evidence="2">
    <location>
        <begin position="559"/>
        <end position="577"/>
    </location>
</feature>
<evidence type="ECO:0000256" key="2">
    <source>
        <dbReference type="SAM" id="Phobius"/>
    </source>
</evidence>
<dbReference type="EMBL" id="SCKX01000001">
    <property type="protein sequence ID" value="RWZ78372.1"/>
    <property type="molecule type" value="Genomic_DNA"/>
</dbReference>
<keyword evidence="4" id="KW-1185">Reference proteome</keyword>
<sequence length="962" mass="101178">MRRFSTILRRLYSKNVAILLVLLIAVFGISSAVSVITNELPVNAANTYSYAENNSKIILKTSNGTSYILAKNIIQSNGKDQYNGSVKITGPDGKNACDIGVTILVAPGSSSGTISAPAYANGLAGAGAAGVTYTPSCPKNFAANSSEYNKSITIASSTSGAPAPANPESVGDKEGIVSTYSKTKAQPKASITRTVGSSSISDSKDIVWSTGASVGEARWENLVVGTSYKFCVTPTAVFDTQDCKTATKEYGKPLIVTFGSFETSYNPTGKQVTVTVRISIPAAPTPSTYGPVPLTIISTDTGIPMGTGETNTITVGKQVTVAQQINLSSTIDSIEPGNYKVCVTNSTKFCSAQFTKEINRDTTAEIIIGVDDAKTFLNNVSNASCLIEGVGWIVCPIITFMAQLADGAFGFLANNFLKTDPQVFNTSAQNGTFAAWSIMRTIANVVFVIVFLIIIFSQLTSLGVSNYGVKKMLPRLVIAAILVNLSYFISQLAIDLSNILGYSIKDMFNGISGNVADSTSATTLSTNPFNNGQGFVGIAGAVIATTLVGVAAYAMLSTLIPVLFAAVIALIMILLILTARQAIIILLVVISPLAFVAFLLPNTEALFTKWRKMLMAMLLLFPIIALVFGASQLTSQVLTSANVYKGSINGDSAGLFSEIAAAAILVLPLFIVPGLLKKSLDSIPVLGQMANKIAGRANGNIGNKLKESYATSAFGMGRMLQKAGAENYRKRRFAEKASKGGLYGALSKGIPLTPMQRAANKNVGRAASAAVDKAEAEDVSAEQANLERLILSGGTTADAAFTDAVKVGDTVKAKAALNIKFQTAGGRTEAHNLIASAEANPSFGSEKIQALQRHIASQHPTIDAQDSTLGRWSHGEADSAGNRDLLSLEVDPKTYELGDTKMAGQSKPGLVEAYGAGHLDAAAATRILDNDNLSKDLKPPEREFLAHIAAGNSPRPTDQKFR</sequence>